<dbReference type="AlphaFoldDB" id="A0A8E0VP80"/>
<dbReference type="Proteomes" id="UP000728185">
    <property type="component" value="Unassembled WGS sequence"/>
</dbReference>
<dbReference type="EMBL" id="LUCM01000831">
    <property type="protein sequence ID" value="KAA0199930.1"/>
    <property type="molecule type" value="Genomic_DNA"/>
</dbReference>
<organism evidence="1 2">
    <name type="scientific">Fasciolopsis buskii</name>
    <dbReference type="NCBI Taxonomy" id="27845"/>
    <lineage>
        <taxon>Eukaryota</taxon>
        <taxon>Metazoa</taxon>
        <taxon>Spiralia</taxon>
        <taxon>Lophotrochozoa</taxon>
        <taxon>Platyhelminthes</taxon>
        <taxon>Trematoda</taxon>
        <taxon>Digenea</taxon>
        <taxon>Plagiorchiida</taxon>
        <taxon>Echinostomata</taxon>
        <taxon>Echinostomatoidea</taxon>
        <taxon>Fasciolidae</taxon>
        <taxon>Fasciolopsis</taxon>
    </lineage>
</organism>
<dbReference type="InterPro" id="IPR011256">
    <property type="entry name" value="Reg_factor_effector_dom_sf"/>
</dbReference>
<dbReference type="SUPFAM" id="SSF55136">
    <property type="entry name" value="Probable bacterial effector-binding domain"/>
    <property type="match status" value="1"/>
</dbReference>
<accession>A0A8E0VP80</accession>
<evidence type="ECO:0000313" key="1">
    <source>
        <dbReference type="EMBL" id="KAA0199930.1"/>
    </source>
</evidence>
<dbReference type="Gene3D" id="3.20.80.10">
    <property type="entry name" value="Regulatory factor, effector binding domain"/>
    <property type="match status" value="1"/>
</dbReference>
<sequence length="188" mass="20688">MTYAEGLAEAEKSMKSYFDGNNSAKKKIPFEYPRPVEVRPSGGPTCESTLIFNAPLPDKGVGAPKPIAPNLKLDNWPAKTVYASFVQTSRALWCSIHARVLAFSSSASLSPLSSSPNLACPPWGQITISTRPFIGPATEDDFRRESVKFSEELTTVGLKFKPDPYYWTVIGRPDGQSTNTHIWFLADD</sequence>
<proteinExistence type="predicted"/>
<keyword evidence="2" id="KW-1185">Reference proteome</keyword>
<protein>
    <submittedName>
        <fullName evidence="1">Uncharacterized protein</fullName>
    </submittedName>
</protein>
<name>A0A8E0VP80_9TREM</name>
<evidence type="ECO:0000313" key="2">
    <source>
        <dbReference type="Proteomes" id="UP000728185"/>
    </source>
</evidence>
<gene>
    <name evidence="1" type="ORF">FBUS_01754</name>
</gene>
<reference evidence="1" key="1">
    <citation type="submission" date="2019-05" db="EMBL/GenBank/DDBJ databases">
        <title>Annotation for the trematode Fasciolopsis buski.</title>
        <authorList>
            <person name="Choi Y.-J."/>
        </authorList>
    </citation>
    <scope>NUCLEOTIDE SEQUENCE</scope>
    <source>
        <strain evidence="1">HT</strain>
        <tissue evidence="1">Whole worm</tissue>
    </source>
</reference>
<dbReference type="OrthoDB" id="6424451at2759"/>
<comment type="caution">
    <text evidence="1">The sequence shown here is derived from an EMBL/GenBank/DDBJ whole genome shotgun (WGS) entry which is preliminary data.</text>
</comment>